<dbReference type="Proteomes" id="UP000799291">
    <property type="component" value="Unassembled WGS sequence"/>
</dbReference>
<feature type="region of interest" description="Disordered" evidence="1">
    <location>
        <begin position="1"/>
        <end position="45"/>
    </location>
</feature>
<feature type="compositionally biased region" description="Polar residues" evidence="1">
    <location>
        <begin position="1"/>
        <end position="11"/>
    </location>
</feature>
<evidence type="ECO:0000256" key="1">
    <source>
        <dbReference type="SAM" id="MobiDB-lite"/>
    </source>
</evidence>
<proteinExistence type="predicted"/>
<protein>
    <submittedName>
        <fullName evidence="2">Uncharacterized protein</fullName>
    </submittedName>
</protein>
<dbReference type="AlphaFoldDB" id="A0A6G1IRL5"/>
<organism evidence="2 3">
    <name type="scientific">Lentithecium fluviatile CBS 122367</name>
    <dbReference type="NCBI Taxonomy" id="1168545"/>
    <lineage>
        <taxon>Eukaryota</taxon>
        <taxon>Fungi</taxon>
        <taxon>Dikarya</taxon>
        <taxon>Ascomycota</taxon>
        <taxon>Pezizomycotina</taxon>
        <taxon>Dothideomycetes</taxon>
        <taxon>Pleosporomycetidae</taxon>
        <taxon>Pleosporales</taxon>
        <taxon>Massarineae</taxon>
        <taxon>Lentitheciaceae</taxon>
        <taxon>Lentithecium</taxon>
    </lineage>
</organism>
<evidence type="ECO:0000313" key="3">
    <source>
        <dbReference type="Proteomes" id="UP000799291"/>
    </source>
</evidence>
<evidence type="ECO:0000313" key="2">
    <source>
        <dbReference type="EMBL" id="KAF2680591.1"/>
    </source>
</evidence>
<reference evidence="2" key="1">
    <citation type="journal article" date="2020" name="Stud. Mycol.">
        <title>101 Dothideomycetes genomes: a test case for predicting lifestyles and emergence of pathogens.</title>
        <authorList>
            <person name="Haridas S."/>
            <person name="Albert R."/>
            <person name="Binder M."/>
            <person name="Bloem J."/>
            <person name="Labutti K."/>
            <person name="Salamov A."/>
            <person name="Andreopoulos B."/>
            <person name="Baker S."/>
            <person name="Barry K."/>
            <person name="Bills G."/>
            <person name="Bluhm B."/>
            <person name="Cannon C."/>
            <person name="Castanera R."/>
            <person name="Culley D."/>
            <person name="Daum C."/>
            <person name="Ezra D."/>
            <person name="Gonzalez J."/>
            <person name="Henrissat B."/>
            <person name="Kuo A."/>
            <person name="Liang C."/>
            <person name="Lipzen A."/>
            <person name="Lutzoni F."/>
            <person name="Magnuson J."/>
            <person name="Mondo S."/>
            <person name="Nolan M."/>
            <person name="Ohm R."/>
            <person name="Pangilinan J."/>
            <person name="Park H.-J."/>
            <person name="Ramirez L."/>
            <person name="Alfaro M."/>
            <person name="Sun H."/>
            <person name="Tritt A."/>
            <person name="Yoshinaga Y."/>
            <person name="Zwiers L.-H."/>
            <person name="Turgeon B."/>
            <person name="Goodwin S."/>
            <person name="Spatafora J."/>
            <person name="Crous P."/>
            <person name="Grigoriev I."/>
        </authorList>
    </citation>
    <scope>NUCLEOTIDE SEQUENCE</scope>
    <source>
        <strain evidence="2">CBS 122367</strain>
    </source>
</reference>
<dbReference type="EMBL" id="MU005595">
    <property type="protein sequence ID" value="KAF2680591.1"/>
    <property type="molecule type" value="Genomic_DNA"/>
</dbReference>
<feature type="compositionally biased region" description="Polar residues" evidence="1">
    <location>
        <begin position="23"/>
        <end position="34"/>
    </location>
</feature>
<keyword evidence="3" id="KW-1185">Reference proteome</keyword>
<gene>
    <name evidence="2" type="ORF">K458DRAFT_89993</name>
</gene>
<name>A0A6G1IRL5_9PLEO</name>
<sequence length="164" mass="17741">MSKVLGNQSPFAQLLSGPRNGYPESQTPQHQGSLRETAHKNDITPSVRDTTCNTCAKSAFHVARVFSHPVTDDHDAIPSSSSLASTTTTVSHDPPTCITREIARFLWRKQATRETLGRLMCGIGALAVGRKPLVKRLAGKSSPRTKPPALVDVNVQGWVAECAR</sequence>
<accession>A0A6G1IRL5</accession>